<reference evidence="2" key="1">
    <citation type="submission" date="2020-07" db="EMBL/GenBank/DDBJ databases">
        <title>Huge and variable diversity of episymbiotic CPR bacteria and DPANN archaea in groundwater ecosystems.</title>
        <authorList>
            <person name="He C.Y."/>
            <person name="Keren R."/>
            <person name="Whittaker M."/>
            <person name="Farag I.F."/>
            <person name="Doudna J."/>
            <person name="Cate J.H.D."/>
            <person name="Banfield J.F."/>
        </authorList>
    </citation>
    <scope>NUCLEOTIDE SEQUENCE</scope>
    <source>
        <strain evidence="2">NC_groundwater_1664_Pr3_B-0.1um_52_9</strain>
    </source>
</reference>
<protein>
    <recommendedName>
        <fullName evidence="4">Transmembrane protein</fullName>
    </recommendedName>
</protein>
<comment type="caution">
    <text evidence="2">The sequence shown here is derived from an EMBL/GenBank/DDBJ whole genome shotgun (WGS) entry which is preliminary data.</text>
</comment>
<keyword evidence="1" id="KW-0812">Transmembrane</keyword>
<name>A0A9D6V2Q3_9BACT</name>
<accession>A0A9D6V2Q3</accession>
<feature type="transmembrane region" description="Helical" evidence="1">
    <location>
        <begin position="64"/>
        <end position="84"/>
    </location>
</feature>
<evidence type="ECO:0000313" key="3">
    <source>
        <dbReference type="Proteomes" id="UP000807825"/>
    </source>
</evidence>
<evidence type="ECO:0000313" key="2">
    <source>
        <dbReference type="EMBL" id="MBI5249663.1"/>
    </source>
</evidence>
<evidence type="ECO:0008006" key="4">
    <source>
        <dbReference type="Google" id="ProtNLM"/>
    </source>
</evidence>
<proteinExistence type="predicted"/>
<evidence type="ECO:0000256" key="1">
    <source>
        <dbReference type="SAM" id="Phobius"/>
    </source>
</evidence>
<feature type="transmembrane region" description="Helical" evidence="1">
    <location>
        <begin position="126"/>
        <end position="149"/>
    </location>
</feature>
<organism evidence="2 3">
    <name type="scientific">Desulfomonile tiedjei</name>
    <dbReference type="NCBI Taxonomy" id="2358"/>
    <lineage>
        <taxon>Bacteria</taxon>
        <taxon>Pseudomonadati</taxon>
        <taxon>Thermodesulfobacteriota</taxon>
        <taxon>Desulfomonilia</taxon>
        <taxon>Desulfomonilales</taxon>
        <taxon>Desulfomonilaceae</taxon>
        <taxon>Desulfomonile</taxon>
    </lineage>
</organism>
<feature type="transmembrane region" description="Helical" evidence="1">
    <location>
        <begin position="96"/>
        <end position="114"/>
    </location>
</feature>
<dbReference type="EMBL" id="JACRDE010000250">
    <property type="protein sequence ID" value="MBI5249663.1"/>
    <property type="molecule type" value="Genomic_DNA"/>
</dbReference>
<dbReference type="AlphaFoldDB" id="A0A9D6V2Q3"/>
<keyword evidence="1" id="KW-0472">Membrane</keyword>
<sequence>MMKTIVAGLAGGMAMNLAMLFTFRMIGFGWNGGGILLDPTVQSQKLIAVWTSLEPLPRVVVNPVPIVVGLMLFGVGHAFIYKWLSVAWPPGIIPRALRLAGLLFFMSFLFWEFFTPFNQFWEPPALIALEMCFWALIALADAFAIATVIEIGHKG</sequence>
<dbReference type="Proteomes" id="UP000807825">
    <property type="component" value="Unassembled WGS sequence"/>
</dbReference>
<keyword evidence="1" id="KW-1133">Transmembrane helix</keyword>
<gene>
    <name evidence="2" type="ORF">HY912_09225</name>
</gene>